<gene>
    <name evidence="5" type="ORF">GCM10017161_04220</name>
</gene>
<evidence type="ECO:0000256" key="1">
    <source>
        <dbReference type="SAM" id="SignalP"/>
    </source>
</evidence>
<feature type="domain" description="Flagellar assembly protein T middle" evidence="3">
    <location>
        <begin position="110"/>
        <end position="266"/>
    </location>
</feature>
<accession>A0A919BBS3</accession>
<reference evidence="5" key="1">
    <citation type="journal article" date="2014" name="Int. J. Syst. Evol. Microbiol.">
        <title>Complete genome sequence of Corynebacterium casei LMG S-19264T (=DSM 44701T), isolated from a smear-ripened cheese.</title>
        <authorList>
            <consortium name="US DOE Joint Genome Institute (JGI-PGF)"/>
            <person name="Walter F."/>
            <person name="Albersmeier A."/>
            <person name="Kalinowski J."/>
            <person name="Ruckert C."/>
        </authorList>
    </citation>
    <scope>NUCLEOTIDE SEQUENCE</scope>
    <source>
        <strain evidence="5">KCTC 42731</strain>
    </source>
</reference>
<protein>
    <recommendedName>
        <fullName evidence="7">Flagellar biosynthesis protein FlgT</fullName>
    </recommendedName>
</protein>
<feature type="domain" description="Flagellar assembly protein T N-terminal" evidence="4">
    <location>
        <begin position="19"/>
        <end position="106"/>
    </location>
</feature>
<dbReference type="EMBL" id="BNCK01000001">
    <property type="protein sequence ID" value="GHF80125.1"/>
    <property type="molecule type" value="Genomic_DNA"/>
</dbReference>
<dbReference type="InterPro" id="IPR032370">
    <property type="entry name" value="FlgT_N"/>
</dbReference>
<evidence type="ECO:0000259" key="3">
    <source>
        <dbReference type="Pfam" id="PF16539"/>
    </source>
</evidence>
<name>A0A919BBS3_9GAMM</name>
<dbReference type="RefSeq" id="WP_189767055.1">
    <property type="nucleotide sequence ID" value="NZ_BNCK01000001.1"/>
</dbReference>
<dbReference type="Proteomes" id="UP000623842">
    <property type="component" value="Unassembled WGS sequence"/>
</dbReference>
<evidence type="ECO:0000259" key="2">
    <source>
        <dbReference type="Pfam" id="PF16538"/>
    </source>
</evidence>
<evidence type="ECO:0000259" key="4">
    <source>
        <dbReference type="Pfam" id="PF16548"/>
    </source>
</evidence>
<sequence>MRYLLSLLLICWQTAATAQWYETQGHAYVTQGNKENARSLAIENALKKALLVAGASVSSVQQVVNGLLTQDEVNIRATGNVNAFEIVNETYQGNMLSVTVRADIIPQSRQCFSADYRKSLLLTKSHLSHREQANIGSIYKIDSALIKRLANKIQQQGSYLAPKLSVKSSNEFSRYNNSLDIEKIKHISMSLGDMTDSQYVMFSEIDDVSFALEPNNGWQFWQEDEFERHFKLNVHIYNANNGELVFQKQYQNSAPWTFTKRARVDVNSNTFWQSQYGAVLDQTINQVITDIDDNMMCQPTRAKIVDVQGNQIRFNLGERHGVKLGDKFSLLHVKNFTSDKGKSYAGFNVSPFNVKVVQVSNASAVAQTEDGKILDSIQLDDLVVRH</sequence>
<organism evidence="5 6">
    <name type="scientific">Thalassotalea marina</name>
    <dbReference type="NCBI Taxonomy" id="1673741"/>
    <lineage>
        <taxon>Bacteria</taxon>
        <taxon>Pseudomonadati</taxon>
        <taxon>Pseudomonadota</taxon>
        <taxon>Gammaproteobacteria</taxon>
        <taxon>Alteromonadales</taxon>
        <taxon>Colwelliaceae</taxon>
        <taxon>Thalassotalea</taxon>
    </lineage>
</organism>
<keyword evidence="1" id="KW-0732">Signal</keyword>
<dbReference type="Pfam" id="PF16539">
    <property type="entry name" value="FlgT_M"/>
    <property type="match status" value="1"/>
</dbReference>
<evidence type="ECO:0008006" key="7">
    <source>
        <dbReference type="Google" id="ProtNLM"/>
    </source>
</evidence>
<feature type="signal peptide" evidence="1">
    <location>
        <begin position="1"/>
        <end position="18"/>
    </location>
</feature>
<proteinExistence type="predicted"/>
<evidence type="ECO:0000313" key="5">
    <source>
        <dbReference type="EMBL" id="GHF80125.1"/>
    </source>
</evidence>
<dbReference type="InterPro" id="IPR038165">
    <property type="entry name" value="FlgT_C_sf"/>
</dbReference>
<evidence type="ECO:0000313" key="6">
    <source>
        <dbReference type="Proteomes" id="UP000623842"/>
    </source>
</evidence>
<dbReference type="Pfam" id="PF16538">
    <property type="entry name" value="FlgT_C"/>
    <property type="match status" value="1"/>
</dbReference>
<feature type="chain" id="PRO_5036909182" description="Flagellar biosynthesis protein FlgT" evidence="1">
    <location>
        <begin position="19"/>
        <end position="386"/>
    </location>
</feature>
<dbReference type="AlphaFoldDB" id="A0A919BBS3"/>
<dbReference type="Gene3D" id="3.30.1660.40">
    <property type="entry name" value="FlgT, N-terminal domain"/>
    <property type="match status" value="1"/>
</dbReference>
<comment type="caution">
    <text evidence="5">The sequence shown here is derived from an EMBL/GenBank/DDBJ whole genome shotgun (WGS) entry which is preliminary data.</text>
</comment>
<dbReference type="InterPro" id="IPR032388">
    <property type="entry name" value="FlgT_C"/>
</dbReference>
<keyword evidence="6" id="KW-1185">Reference proteome</keyword>
<dbReference type="Pfam" id="PF16548">
    <property type="entry name" value="FlgT_N"/>
    <property type="match status" value="1"/>
</dbReference>
<reference evidence="5" key="2">
    <citation type="submission" date="2020-09" db="EMBL/GenBank/DDBJ databases">
        <authorList>
            <person name="Sun Q."/>
            <person name="Kim S."/>
        </authorList>
    </citation>
    <scope>NUCLEOTIDE SEQUENCE</scope>
    <source>
        <strain evidence="5">KCTC 42731</strain>
    </source>
</reference>
<dbReference type="Gene3D" id="3.40.50.10610">
    <property type="entry name" value="ABC-type transport auxiliary lipoprotein component"/>
    <property type="match status" value="1"/>
</dbReference>
<dbReference type="InterPro" id="IPR032386">
    <property type="entry name" value="FlgT_M"/>
</dbReference>
<dbReference type="InterPro" id="IPR038180">
    <property type="entry name" value="FlgT_N_sf"/>
</dbReference>
<feature type="domain" description="Flagellar assembly protein T C-terminal" evidence="2">
    <location>
        <begin position="309"/>
        <end position="385"/>
    </location>
</feature>
<dbReference type="Gene3D" id="2.40.10.410">
    <property type="entry name" value="FlgT, C-terminal domain"/>
    <property type="match status" value="1"/>
</dbReference>